<name>A0A8S1RMX9_9CILI</name>
<sequence length="368" mass="44214">MNGKLDEFLKFILYFDTLDKISRFKTISFKNPSYDFTILADDKVQPYETCSFKNYSYKQISLDVEIYVGEHIPYLYNKYDKSKQQKNQIVILDKLFLSQIGLIKKDLTFRLDKLACNWLNMQYFLYLLALLIFLISCIQQKLTFFLLDKTGLNLNILIFDLENIMFVFIVYNREVKKDYPYKANEFIYLTSIQRQTAQIINILKHRFQLNHIFLYFSIPTCVKLFFIQFKQYNSQNKQVIFQYLLGIDEISQFNALFQLTLELINNQNIEFENTHNMKVIIKYTYNFFQQIDSLFQFCLMGQIVKDRNIYSFFKLQDRNNLTYLLTRLNYLHFLIIINLDIQTHLQGLPQVGLSQADFQQNQCKVQDY</sequence>
<dbReference type="Proteomes" id="UP000692954">
    <property type="component" value="Unassembled WGS sequence"/>
</dbReference>
<keyword evidence="1" id="KW-1133">Transmembrane helix</keyword>
<proteinExistence type="predicted"/>
<evidence type="ECO:0008006" key="4">
    <source>
        <dbReference type="Google" id="ProtNLM"/>
    </source>
</evidence>
<keyword evidence="1" id="KW-0812">Transmembrane</keyword>
<reference evidence="2" key="1">
    <citation type="submission" date="2021-01" db="EMBL/GenBank/DDBJ databases">
        <authorList>
            <consortium name="Genoscope - CEA"/>
            <person name="William W."/>
        </authorList>
    </citation>
    <scope>NUCLEOTIDE SEQUENCE</scope>
</reference>
<evidence type="ECO:0000313" key="2">
    <source>
        <dbReference type="EMBL" id="CAD8128753.1"/>
    </source>
</evidence>
<keyword evidence="1" id="KW-0472">Membrane</keyword>
<accession>A0A8S1RMX9</accession>
<feature type="transmembrane region" description="Helical" evidence="1">
    <location>
        <begin position="123"/>
        <end position="142"/>
    </location>
</feature>
<feature type="transmembrane region" description="Helical" evidence="1">
    <location>
        <begin position="212"/>
        <end position="229"/>
    </location>
</feature>
<protein>
    <recommendedName>
        <fullName evidence="4">Transmembrane protein</fullName>
    </recommendedName>
</protein>
<evidence type="ECO:0000313" key="3">
    <source>
        <dbReference type="Proteomes" id="UP000692954"/>
    </source>
</evidence>
<evidence type="ECO:0000256" key="1">
    <source>
        <dbReference type="SAM" id="Phobius"/>
    </source>
</evidence>
<keyword evidence="3" id="KW-1185">Reference proteome</keyword>
<gene>
    <name evidence="2" type="ORF">PSON_ATCC_30995.1.T1950027</name>
</gene>
<organism evidence="2 3">
    <name type="scientific">Paramecium sonneborni</name>
    <dbReference type="NCBI Taxonomy" id="65129"/>
    <lineage>
        <taxon>Eukaryota</taxon>
        <taxon>Sar</taxon>
        <taxon>Alveolata</taxon>
        <taxon>Ciliophora</taxon>
        <taxon>Intramacronucleata</taxon>
        <taxon>Oligohymenophorea</taxon>
        <taxon>Peniculida</taxon>
        <taxon>Parameciidae</taxon>
        <taxon>Paramecium</taxon>
    </lineage>
</organism>
<feature type="transmembrane region" description="Helical" evidence="1">
    <location>
        <begin position="154"/>
        <end position="172"/>
    </location>
</feature>
<comment type="caution">
    <text evidence="2">The sequence shown here is derived from an EMBL/GenBank/DDBJ whole genome shotgun (WGS) entry which is preliminary data.</text>
</comment>
<dbReference type="EMBL" id="CAJJDN010000195">
    <property type="protein sequence ID" value="CAD8128753.1"/>
    <property type="molecule type" value="Genomic_DNA"/>
</dbReference>
<dbReference type="AlphaFoldDB" id="A0A8S1RMX9"/>